<reference evidence="2 3" key="1">
    <citation type="submission" date="2017-08" db="EMBL/GenBank/DDBJ databases">
        <title>Infants hospitalized years apart are colonized by the same room-sourced microbial strains.</title>
        <authorList>
            <person name="Brooks B."/>
            <person name="Olm M.R."/>
            <person name="Firek B.A."/>
            <person name="Baker R."/>
            <person name="Thomas B.C."/>
            <person name="Morowitz M.J."/>
            <person name="Banfield J.F."/>
        </authorList>
    </citation>
    <scope>NUCLEOTIDE SEQUENCE [LARGE SCALE GENOMIC DNA]</scope>
    <source>
        <strain evidence="2">S2_018_000_R2_101</strain>
    </source>
</reference>
<evidence type="ECO:0000256" key="1">
    <source>
        <dbReference type="SAM" id="SignalP"/>
    </source>
</evidence>
<gene>
    <name evidence="2" type="ORF">DI623_02155</name>
</gene>
<feature type="chain" id="PRO_5016170623" description="Lipoprotein" evidence="1">
    <location>
        <begin position="26"/>
        <end position="153"/>
    </location>
</feature>
<dbReference type="EMBL" id="QFNN01000005">
    <property type="protein sequence ID" value="PZO91728.1"/>
    <property type="molecule type" value="Genomic_DNA"/>
</dbReference>
<accession>A0A2W5CBL2</accession>
<proteinExistence type="predicted"/>
<sequence length="153" mass="15681">MKDAMWGRTSSLALIAALFSGCAAAPRETAQTSGALPAQARFGFASFDAGEPDALRNRIGACLVAHGLTQAADPAYLVQIAFSDHPARTQAIDPAQPAPAKRGGKRHDVTLVVTLSEVSSGREVWRVNATRRGEATGAALADAACAALNPAAG</sequence>
<protein>
    <recommendedName>
        <fullName evidence="4">Lipoprotein</fullName>
    </recommendedName>
</protein>
<dbReference type="AlphaFoldDB" id="A0A2W5CBL2"/>
<evidence type="ECO:0000313" key="2">
    <source>
        <dbReference type="EMBL" id="PZO91728.1"/>
    </source>
</evidence>
<organism evidence="2 3">
    <name type="scientific">Sphingomonas sanxanigenens</name>
    <dbReference type="NCBI Taxonomy" id="397260"/>
    <lineage>
        <taxon>Bacteria</taxon>
        <taxon>Pseudomonadati</taxon>
        <taxon>Pseudomonadota</taxon>
        <taxon>Alphaproteobacteria</taxon>
        <taxon>Sphingomonadales</taxon>
        <taxon>Sphingomonadaceae</taxon>
        <taxon>Sphingomonas</taxon>
    </lineage>
</organism>
<evidence type="ECO:0008006" key="4">
    <source>
        <dbReference type="Google" id="ProtNLM"/>
    </source>
</evidence>
<comment type="caution">
    <text evidence="2">The sequence shown here is derived from an EMBL/GenBank/DDBJ whole genome shotgun (WGS) entry which is preliminary data.</text>
</comment>
<keyword evidence="1" id="KW-0732">Signal</keyword>
<evidence type="ECO:0000313" key="3">
    <source>
        <dbReference type="Proteomes" id="UP000249066"/>
    </source>
</evidence>
<feature type="signal peptide" evidence="1">
    <location>
        <begin position="1"/>
        <end position="25"/>
    </location>
</feature>
<dbReference type="PROSITE" id="PS51257">
    <property type="entry name" value="PROKAR_LIPOPROTEIN"/>
    <property type="match status" value="1"/>
</dbReference>
<dbReference type="Proteomes" id="UP000249066">
    <property type="component" value="Unassembled WGS sequence"/>
</dbReference>
<name>A0A2W5CBL2_9SPHN</name>